<accession>A0A1Y2LKE7</accession>
<dbReference type="GO" id="GO:0008270">
    <property type="term" value="F:zinc ion binding"/>
    <property type="evidence" value="ECO:0007669"/>
    <property type="project" value="UniProtKB-KW"/>
</dbReference>
<feature type="domain" description="Helicase C-terminal" evidence="11">
    <location>
        <begin position="973"/>
        <end position="1122"/>
    </location>
</feature>
<dbReference type="PROSITE" id="PS51194">
    <property type="entry name" value="HELICASE_CTER"/>
    <property type="match status" value="1"/>
</dbReference>
<protein>
    <recommendedName>
        <fullName evidence="14">Helicase C-terminal domain-containing protein</fullName>
    </recommendedName>
</protein>
<evidence type="ECO:0000256" key="2">
    <source>
        <dbReference type="ARBA" id="ARBA00022723"/>
    </source>
</evidence>
<dbReference type="GO" id="GO:0006281">
    <property type="term" value="P:DNA repair"/>
    <property type="evidence" value="ECO:0007669"/>
    <property type="project" value="TreeGrafter"/>
</dbReference>
<dbReference type="EMBL" id="KZ107859">
    <property type="protein sequence ID" value="OSS44069.1"/>
    <property type="molecule type" value="Genomic_DNA"/>
</dbReference>
<dbReference type="InterPro" id="IPR001650">
    <property type="entry name" value="Helicase_C-like"/>
</dbReference>
<evidence type="ECO:0000259" key="10">
    <source>
        <dbReference type="PROSITE" id="PS51192"/>
    </source>
</evidence>
<feature type="compositionally biased region" description="Low complexity" evidence="9">
    <location>
        <begin position="39"/>
        <end position="55"/>
    </location>
</feature>
<keyword evidence="6" id="KW-0347">Helicase</keyword>
<evidence type="ECO:0000256" key="5">
    <source>
        <dbReference type="ARBA" id="ARBA00022801"/>
    </source>
</evidence>
<dbReference type="CDD" id="cd18008">
    <property type="entry name" value="DEXDc_SHPRH-like"/>
    <property type="match status" value="1"/>
</dbReference>
<dbReference type="Gene3D" id="3.40.50.300">
    <property type="entry name" value="P-loop containing nucleotide triphosphate hydrolases"/>
    <property type="match status" value="1"/>
</dbReference>
<keyword evidence="13" id="KW-1185">Reference proteome</keyword>
<proteinExistence type="inferred from homology"/>
<feature type="region of interest" description="Disordered" evidence="9">
    <location>
        <begin position="198"/>
        <end position="292"/>
    </location>
</feature>
<feature type="compositionally biased region" description="Acidic residues" evidence="9">
    <location>
        <begin position="1"/>
        <end position="21"/>
    </location>
</feature>
<evidence type="ECO:0000313" key="12">
    <source>
        <dbReference type="EMBL" id="OSS44069.1"/>
    </source>
</evidence>
<keyword evidence="8" id="KW-0067">ATP-binding</keyword>
<feature type="region of interest" description="Disordered" evidence="9">
    <location>
        <begin position="919"/>
        <end position="944"/>
    </location>
</feature>
<dbReference type="SMART" id="SM00487">
    <property type="entry name" value="DEXDc"/>
    <property type="match status" value="1"/>
</dbReference>
<feature type="compositionally biased region" description="Basic and acidic residues" evidence="9">
    <location>
        <begin position="931"/>
        <end position="944"/>
    </location>
</feature>
<dbReference type="SMART" id="SM00490">
    <property type="entry name" value="HELICc"/>
    <property type="match status" value="1"/>
</dbReference>
<dbReference type="STRING" id="105696.A0A1Y2LKE7"/>
<dbReference type="Gene3D" id="3.40.50.10810">
    <property type="entry name" value="Tandem AAA-ATPase domain"/>
    <property type="match status" value="1"/>
</dbReference>
<dbReference type="PROSITE" id="PS51192">
    <property type="entry name" value="HELICASE_ATP_BIND_1"/>
    <property type="match status" value="1"/>
</dbReference>
<dbReference type="Pfam" id="PF00176">
    <property type="entry name" value="SNF2-rel_dom"/>
    <property type="match status" value="1"/>
</dbReference>
<dbReference type="AlphaFoldDB" id="A0A1Y2LKE7"/>
<organism evidence="12 13">
    <name type="scientific">Epicoccum nigrum</name>
    <name type="common">Soil fungus</name>
    <name type="synonym">Epicoccum purpurascens</name>
    <dbReference type="NCBI Taxonomy" id="105696"/>
    <lineage>
        <taxon>Eukaryota</taxon>
        <taxon>Fungi</taxon>
        <taxon>Dikarya</taxon>
        <taxon>Ascomycota</taxon>
        <taxon>Pezizomycotina</taxon>
        <taxon>Dothideomycetes</taxon>
        <taxon>Pleosporomycetidae</taxon>
        <taxon>Pleosporales</taxon>
        <taxon>Pleosporineae</taxon>
        <taxon>Didymellaceae</taxon>
        <taxon>Epicoccum</taxon>
    </lineage>
</organism>
<dbReference type="InterPro" id="IPR038718">
    <property type="entry name" value="SNF2-like_sf"/>
</dbReference>
<keyword evidence="3" id="KW-0547">Nucleotide-binding</keyword>
<dbReference type="InterPro" id="IPR050628">
    <property type="entry name" value="SNF2_RAD54_helicase_TF"/>
</dbReference>
<evidence type="ECO:0000256" key="7">
    <source>
        <dbReference type="ARBA" id="ARBA00022833"/>
    </source>
</evidence>
<dbReference type="Gene3D" id="3.30.40.10">
    <property type="entry name" value="Zinc/RING finger domain, C3HC4 (zinc finger)"/>
    <property type="match status" value="1"/>
</dbReference>
<dbReference type="GO" id="GO:0016787">
    <property type="term" value="F:hydrolase activity"/>
    <property type="evidence" value="ECO:0007669"/>
    <property type="project" value="UniProtKB-KW"/>
</dbReference>
<evidence type="ECO:0000256" key="1">
    <source>
        <dbReference type="ARBA" id="ARBA00007025"/>
    </source>
</evidence>
<keyword evidence="5" id="KW-0378">Hydrolase</keyword>
<dbReference type="GO" id="GO:0004386">
    <property type="term" value="F:helicase activity"/>
    <property type="evidence" value="ECO:0007669"/>
    <property type="project" value="UniProtKB-KW"/>
</dbReference>
<dbReference type="InterPro" id="IPR000330">
    <property type="entry name" value="SNF2_N"/>
</dbReference>
<evidence type="ECO:0000256" key="4">
    <source>
        <dbReference type="ARBA" id="ARBA00022771"/>
    </source>
</evidence>
<evidence type="ECO:0000313" key="13">
    <source>
        <dbReference type="Proteomes" id="UP000193240"/>
    </source>
</evidence>
<dbReference type="SUPFAM" id="SSF57850">
    <property type="entry name" value="RING/U-box"/>
    <property type="match status" value="1"/>
</dbReference>
<evidence type="ECO:0000256" key="3">
    <source>
        <dbReference type="ARBA" id="ARBA00022741"/>
    </source>
</evidence>
<dbReference type="InterPro" id="IPR027417">
    <property type="entry name" value="P-loop_NTPase"/>
</dbReference>
<evidence type="ECO:0000256" key="6">
    <source>
        <dbReference type="ARBA" id="ARBA00022806"/>
    </source>
</evidence>
<gene>
    <name evidence="12" type="ORF">B5807_11211</name>
</gene>
<reference evidence="12 13" key="1">
    <citation type="journal article" date="2017" name="Genome Announc.">
        <title>Genome sequence of the saprophytic ascomycete Epicoccum nigrum ICMP 19927 strain isolated from New Zealand.</title>
        <authorList>
            <person name="Fokin M."/>
            <person name="Fleetwood D."/>
            <person name="Weir B.S."/>
            <person name="Villas-Boas S.G."/>
        </authorList>
    </citation>
    <scope>NUCLEOTIDE SEQUENCE [LARGE SCALE GENOMIC DNA]</scope>
    <source>
        <strain evidence="12 13">ICMP 19927</strain>
    </source>
</reference>
<name>A0A1Y2LKE7_EPING</name>
<dbReference type="PANTHER" id="PTHR45626:SF17">
    <property type="entry name" value="HELICASE-LIKE TRANSCRIPTION FACTOR"/>
    <property type="match status" value="1"/>
</dbReference>
<evidence type="ECO:0008006" key="14">
    <source>
        <dbReference type="Google" id="ProtNLM"/>
    </source>
</evidence>
<comment type="similarity">
    <text evidence="1">Belongs to the SNF2/RAD54 helicase family.</text>
</comment>
<dbReference type="Proteomes" id="UP000193240">
    <property type="component" value="Unassembled WGS sequence"/>
</dbReference>
<dbReference type="Pfam" id="PF00271">
    <property type="entry name" value="Helicase_C"/>
    <property type="match status" value="1"/>
</dbReference>
<feature type="region of interest" description="Disordered" evidence="9">
    <location>
        <begin position="1"/>
        <end position="65"/>
    </location>
</feature>
<dbReference type="PROSITE" id="PS00518">
    <property type="entry name" value="ZF_RING_1"/>
    <property type="match status" value="1"/>
</dbReference>
<dbReference type="InterPro" id="IPR013083">
    <property type="entry name" value="Znf_RING/FYVE/PHD"/>
</dbReference>
<evidence type="ECO:0000256" key="9">
    <source>
        <dbReference type="SAM" id="MobiDB-lite"/>
    </source>
</evidence>
<dbReference type="GO" id="GO:0005524">
    <property type="term" value="F:ATP binding"/>
    <property type="evidence" value="ECO:0007669"/>
    <property type="project" value="UniProtKB-KW"/>
</dbReference>
<dbReference type="GO" id="GO:0008094">
    <property type="term" value="F:ATP-dependent activity, acting on DNA"/>
    <property type="evidence" value="ECO:0007669"/>
    <property type="project" value="TreeGrafter"/>
</dbReference>
<evidence type="ECO:0000256" key="8">
    <source>
        <dbReference type="ARBA" id="ARBA00022840"/>
    </source>
</evidence>
<dbReference type="InterPro" id="IPR014001">
    <property type="entry name" value="Helicase_ATP-bd"/>
</dbReference>
<keyword evidence="4" id="KW-0863">Zinc-finger</keyword>
<dbReference type="InterPro" id="IPR049730">
    <property type="entry name" value="SNF2/RAD54-like_C"/>
</dbReference>
<feature type="domain" description="Helicase ATP-binding" evidence="10">
    <location>
        <begin position="401"/>
        <end position="597"/>
    </location>
</feature>
<sequence length="1137" mass="128126">MADYQEPDFEPVEDLNVEPTDDPSSLFVPEHTPVPHNATTPPLTCSSTPTPSVTPARQPISSTKPSLFQRMRTMQKNAQARKTAYQNFSAAPTGSPSIEGLDSEEMHHRHALAEFQRQKEHFDTIRAQHNNHLPFRQEVEWAKIRGAEDARLKKRVRDMVNRQEGFPMNEELFPKLRIQPEGGDEEDEDDGELWVEGSARKKRRGEQPHRHPKPVSMQEAEIRAMRVALEASSDMTKKKRKGAASLEDDDEEAGAAPPKSKTSKSKASKPSRGKAARTSVAKGGIRKIAKNKRERECITRQATSLLNANVFQEQAGMGAADQPVFQTRRKTDLLKELIVSIPTGEQAVGRNDMNVLLQASRDFDGKASCKIAENGNWLVRGMKTSLKGYQMLGSAFMRRRENDTKEPKGGLMADSMGLGKTLQMLANIVNSRDSQERLGDRGPKTTLLVASPSLLTQWTEEIKQHTSFPLKVLKYGAGARVDSTMADAVLGGHDIVLASYNEVMRSYPCNVPPIELQTARQKTDWWEKTYQEQRGVLHRMFFKRVVLDEAQQIKNHQGRISIACRALMAEHRWALSGTPILNSLEELYPYFKFLGVPQTASFKIFKENYCGNGTGENAERLLARLSQFMIRRTHADRMFNAPILKLPQAIQITHWCEFNPVERSVYNIVHERFALNINKLSRDDALAKSYNNILTMLLRLRQLAAHPLMLQSVMRDLLEREDIEMIKDVVRDQAAAANVAHGRTILAIRKQLEAHEAWKKQKAVDKAKRRFAAIEAAKEAAKANGTEYVEPEDDLEANNTDDNASFELPEDGEIDGEFFHDRSRERNKSGKSFGKTYNFKPYLNSLAQGEGWQKKKERAKCGECGRHPTKPWTTSCGHLLCDTCYGDVMATAAEENRANGRCKACGTIFAACARCDEEDDDVPGPSGGTRNKAEQQRRREKERLNREEVADDWLSLGGPEVLPSAKTLAIKSQILNWISETPGVKIIIYTQFLAMIRILKKMCQQEGWATEEYHGKMPLKARDKAIKRFADDDNSRVLLASLRCGGLGLNLTMASKVVIVDPWWNRASEQQAFCRVFRIGQHDETFLSRILDIADLMRLFGNIEEGEDGRPFIVVENAPPVGGFDADRDHEGYAEDF</sequence>
<dbReference type="InParanoid" id="A0A1Y2LKE7"/>
<keyword evidence="7" id="KW-0862">Zinc</keyword>
<dbReference type="CDD" id="cd18793">
    <property type="entry name" value="SF2_C_SNF"/>
    <property type="match status" value="1"/>
</dbReference>
<dbReference type="SUPFAM" id="SSF52540">
    <property type="entry name" value="P-loop containing nucleoside triphosphate hydrolases"/>
    <property type="match status" value="2"/>
</dbReference>
<dbReference type="InterPro" id="IPR017907">
    <property type="entry name" value="Znf_RING_CS"/>
</dbReference>
<keyword evidence="2" id="KW-0479">Metal-binding</keyword>
<evidence type="ECO:0000259" key="11">
    <source>
        <dbReference type="PROSITE" id="PS51194"/>
    </source>
</evidence>
<dbReference type="PANTHER" id="PTHR45626">
    <property type="entry name" value="TRANSCRIPTION TERMINATION FACTOR 2-RELATED"/>
    <property type="match status" value="1"/>
</dbReference>
<dbReference type="OMA" id="LRMFVSH"/>
<feature type="compositionally biased region" description="Basic residues" evidence="9">
    <location>
        <begin position="261"/>
        <end position="275"/>
    </location>
</feature>
<dbReference type="GO" id="GO:0005634">
    <property type="term" value="C:nucleus"/>
    <property type="evidence" value="ECO:0007669"/>
    <property type="project" value="TreeGrafter"/>
</dbReference>